<keyword evidence="1" id="KW-0732">Signal</keyword>
<reference evidence="2 3" key="1">
    <citation type="submission" date="2019-06" db="EMBL/GenBank/DDBJ databases">
        <title>Complete genome of Shewanella marisflavi ECSMB14101, a mussel settlement-inducing bacterium isolated from East China Sea.</title>
        <authorList>
            <person name="Yang J."/>
            <person name="Liang X."/>
            <person name="Chang R."/>
            <person name="Peng L."/>
        </authorList>
    </citation>
    <scope>NUCLEOTIDE SEQUENCE [LARGE SCALE GENOMIC DNA]</scope>
    <source>
        <strain evidence="2 3">ECSMB14101</strain>
    </source>
</reference>
<dbReference type="EMBL" id="CP041153">
    <property type="protein sequence ID" value="QDF76480.1"/>
    <property type="molecule type" value="Genomic_DNA"/>
</dbReference>
<evidence type="ECO:0000313" key="3">
    <source>
        <dbReference type="Proteomes" id="UP000318758"/>
    </source>
</evidence>
<accession>A0ABX5WS96</accession>
<name>A0ABX5WS96_9GAMM</name>
<dbReference type="RefSeq" id="WP_033537861.1">
    <property type="nucleotide sequence ID" value="NZ_CP041153.1"/>
</dbReference>
<evidence type="ECO:0008006" key="4">
    <source>
        <dbReference type="Google" id="ProtNLM"/>
    </source>
</evidence>
<evidence type="ECO:0000313" key="2">
    <source>
        <dbReference type="EMBL" id="QDF76480.1"/>
    </source>
</evidence>
<dbReference type="Proteomes" id="UP000318758">
    <property type="component" value="Chromosome"/>
</dbReference>
<organism evidence="2 3">
    <name type="scientific">Shewanella marisflavi</name>
    <dbReference type="NCBI Taxonomy" id="260364"/>
    <lineage>
        <taxon>Bacteria</taxon>
        <taxon>Pseudomonadati</taxon>
        <taxon>Pseudomonadota</taxon>
        <taxon>Gammaproteobacteria</taxon>
        <taxon>Alteromonadales</taxon>
        <taxon>Shewanellaceae</taxon>
        <taxon>Shewanella</taxon>
    </lineage>
</organism>
<gene>
    <name evidence="2" type="ORF">FGA12_15640</name>
</gene>
<dbReference type="PROSITE" id="PS51257">
    <property type="entry name" value="PROKAR_LIPOPROTEIN"/>
    <property type="match status" value="1"/>
</dbReference>
<proteinExistence type="predicted"/>
<protein>
    <recommendedName>
        <fullName evidence="4">DUF2846 domain-containing protein</fullName>
    </recommendedName>
</protein>
<evidence type="ECO:0000256" key="1">
    <source>
        <dbReference type="SAM" id="SignalP"/>
    </source>
</evidence>
<keyword evidence="3" id="KW-1185">Reference proteome</keyword>
<feature type="signal peptide" evidence="1">
    <location>
        <begin position="1"/>
        <end position="20"/>
    </location>
</feature>
<sequence>MKRLMTLLLILVMSTLSGCAQRLQSISKDVDKTLAENSGYLLIGVDTNWGLHSILIGGDNRLMLTERDLKTGSNYILVTVPAGQYRIQDVKFTRYVYMALEEGYWDFEVRPNQVSYVGDLDIDIRGLWEITSAEIILENRSTKALRFLESSFPNILQSRQVRYSGPGEDNFLEFAEGLAKSKEAAL</sequence>
<feature type="chain" id="PRO_5047034107" description="DUF2846 domain-containing protein" evidence="1">
    <location>
        <begin position="21"/>
        <end position="186"/>
    </location>
</feature>